<dbReference type="GO" id="GO:0016887">
    <property type="term" value="F:ATP hydrolysis activity"/>
    <property type="evidence" value="ECO:0007669"/>
    <property type="project" value="InterPro"/>
</dbReference>
<sequence>MSRPWWLRLLALGLPYWRSMVAIALLMLVAAAFNALKPWPVKLLIDHASEPSSSTLTHWAAPSLESLSPTALASYLALAMLLIFVAIWCTNTLLAYVQSGLGIKITCGLGARVLEHLQNISLAHYGKHPTGDLVRRVTRDSNCARTLLIDIMLPAQAAIITLVVMAGVMLMMDPILGLVTLSILPLTAWFQRRYYRPMQENQLRQYELEAEMTTEAERSLTAKPMLQAYGQESHCVTRLKDASENTLRAYFACLFAELKFRTFSGGCGAFGRAAVVAVGGYRVLANDISIGDLIVFISYVEMLYSPVDTLATLTASIASVHASAERVFQMLDRKDMVVVDTGKHNAHLADKHWEGVVECNGVSFAYNDSRRVLDDVTFRAEPGELVAVIGPSGAGKSTLMSLLLRFFDPTKGRITLDGIDLKEIPLEVLRRQISILLQDPFLLPTSVADNISYGHPGASIQSICKAATAAGADGFINRLPQGYDTVLGERGASLSGGERQRIALARTFLKDSPILILDEPTSALDALNEKAFVDVLTHLREGRTCFMIAHRLSTIRHADQILFLNEGQLVPVDGPLDDLDLFHKPSPPSPILTGKR</sequence>
<evidence type="ECO:0000256" key="1">
    <source>
        <dbReference type="ARBA" id="ARBA00004651"/>
    </source>
</evidence>
<dbReference type="PROSITE" id="PS00211">
    <property type="entry name" value="ABC_TRANSPORTER_1"/>
    <property type="match status" value="1"/>
</dbReference>
<comment type="subcellular location">
    <subcellularLocation>
        <location evidence="1">Cell membrane</location>
        <topology evidence="1">Multi-pass membrane protein</topology>
    </subcellularLocation>
</comment>
<dbReference type="InterPro" id="IPR011527">
    <property type="entry name" value="ABC1_TM_dom"/>
</dbReference>
<keyword evidence="2" id="KW-0813">Transport</keyword>
<feature type="transmembrane region" description="Helical" evidence="9">
    <location>
        <begin position="72"/>
        <end position="96"/>
    </location>
</feature>
<dbReference type="SUPFAM" id="SSF52540">
    <property type="entry name" value="P-loop containing nucleoside triphosphate hydrolases"/>
    <property type="match status" value="1"/>
</dbReference>
<evidence type="ECO:0000256" key="2">
    <source>
        <dbReference type="ARBA" id="ARBA00022448"/>
    </source>
</evidence>
<comment type="caution">
    <text evidence="12">The sequence shown here is derived from an EMBL/GenBank/DDBJ whole genome shotgun (WGS) entry which is preliminary data.</text>
</comment>
<dbReference type="InterPro" id="IPR017871">
    <property type="entry name" value="ABC_transporter-like_CS"/>
</dbReference>
<dbReference type="SMART" id="SM00382">
    <property type="entry name" value="AAA"/>
    <property type="match status" value="1"/>
</dbReference>
<dbReference type="GO" id="GO:0005886">
    <property type="term" value="C:plasma membrane"/>
    <property type="evidence" value="ECO:0007669"/>
    <property type="project" value="UniProtKB-SubCell"/>
</dbReference>
<dbReference type="GO" id="GO:0005524">
    <property type="term" value="F:ATP binding"/>
    <property type="evidence" value="ECO:0007669"/>
    <property type="project" value="UniProtKB-KW"/>
</dbReference>
<dbReference type="InterPro" id="IPR036640">
    <property type="entry name" value="ABC1_TM_sf"/>
</dbReference>
<dbReference type="FunFam" id="3.40.50.300:FF:000299">
    <property type="entry name" value="ABC transporter ATP-binding protein/permease"/>
    <property type="match status" value="1"/>
</dbReference>
<dbReference type="PANTHER" id="PTHR43394">
    <property type="entry name" value="ATP-DEPENDENT PERMEASE MDL1, MITOCHONDRIAL"/>
    <property type="match status" value="1"/>
</dbReference>
<keyword evidence="3" id="KW-1003">Cell membrane</keyword>
<feature type="domain" description="ABC transmembrane type-1" evidence="11">
    <location>
        <begin position="21"/>
        <end position="319"/>
    </location>
</feature>
<dbReference type="InterPro" id="IPR003439">
    <property type="entry name" value="ABC_transporter-like_ATP-bd"/>
</dbReference>
<feature type="transmembrane region" description="Helical" evidence="9">
    <location>
        <begin position="147"/>
        <end position="169"/>
    </location>
</feature>
<evidence type="ECO:0000313" key="13">
    <source>
        <dbReference type="Proteomes" id="UP001155241"/>
    </source>
</evidence>
<dbReference type="GO" id="GO:0015421">
    <property type="term" value="F:ABC-type oligopeptide transporter activity"/>
    <property type="evidence" value="ECO:0007669"/>
    <property type="project" value="TreeGrafter"/>
</dbReference>
<evidence type="ECO:0000256" key="9">
    <source>
        <dbReference type="SAM" id="Phobius"/>
    </source>
</evidence>
<dbReference type="PROSITE" id="PS50929">
    <property type="entry name" value="ABC_TM1F"/>
    <property type="match status" value="1"/>
</dbReference>
<evidence type="ECO:0000256" key="6">
    <source>
        <dbReference type="ARBA" id="ARBA00022840"/>
    </source>
</evidence>
<dbReference type="PANTHER" id="PTHR43394:SF1">
    <property type="entry name" value="ATP-BINDING CASSETTE SUB-FAMILY B MEMBER 10, MITOCHONDRIAL"/>
    <property type="match status" value="1"/>
</dbReference>
<evidence type="ECO:0000256" key="4">
    <source>
        <dbReference type="ARBA" id="ARBA00022692"/>
    </source>
</evidence>
<keyword evidence="4 9" id="KW-0812">Transmembrane</keyword>
<dbReference type="RefSeq" id="WP_252852849.1">
    <property type="nucleotide sequence ID" value="NZ_JAMXLR010000038.1"/>
</dbReference>
<dbReference type="InterPro" id="IPR027417">
    <property type="entry name" value="P-loop_NTPase"/>
</dbReference>
<gene>
    <name evidence="12" type="ORF">NG895_12520</name>
</gene>
<dbReference type="Pfam" id="PF00005">
    <property type="entry name" value="ABC_tran"/>
    <property type="match status" value="1"/>
</dbReference>
<keyword evidence="8 9" id="KW-0472">Membrane</keyword>
<dbReference type="PROSITE" id="PS50893">
    <property type="entry name" value="ABC_TRANSPORTER_2"/>
    <property type="match status" value="1"/>
</dbReference>
<protein>
    <submittedName>
        <fullName evidence="12">ABC transporter ATP-binding protein/permease</fullName>
    </submittedName>
</protein>
<name>A0A9X2FAN9_9BACT</name>
<evidence type="ECO:0000256" key="8">
    <source>
        <dbReference type="ARBA" id="ARBA00023136"/>
    </source>
</evidence>
<organism evidence="12 13">
    <name type="scientific">Aeoliella straminimaris</name>
    <dbReference type="NCBI Taxonomy" id="2954799"/>
    <lineage>
        <taxon>Bacteria</taxon>
        <taxon>Pseudomonadati</taxon>
        <taxon>Planctomycetota</taxon>
        <taxon>Planctomycetia</taxon>
        <taxon>Pirellulales</taxon>
        <taxon>Lacipirellulaceae</taxon>
        <taxon>Aeoliella</taxon>
    </lineage>
</organism>
<dbReference type="EMBL" id="JAMXLR010000038">
    <property type="protein sequence ID" value="MCO6044733.1"/>
    <property type="molecule type" value="Genomic_DNA"/>
</dbReference>
<accession>A0A9X2FAN9</accession>
<keyword evidence="13" id="KW-1185">Reference proteome</keyword>
<dbReference type="Proteomes" id="UP001155241">
    <property type="component" value="Unassembled WGS sequence"/>
</dbReference>
<evidence type="ECO:0000313" key="12">
    <source>
        <dbReference type="EMBL" id="MCO6044733.1"/>
    </source>
</evidence>
<evidence type="ECO:0000259" key="11">
    <source>
        <dbReference type="PROSITE" id="PS50929"/>
    </source>
</evidence>
<evidence type="ECO:0000259" key="10">
    <source>
        <dbReference type="PROSITE" id="PS50893"/>
    </source>
</evidence>
<dbReference type="InterPro" id="IPR003593">
    <property type="entry name" value="AAA+_ATPase"/>
</dbReference>
<feature type="domain" description="ABC transporter" evidence="10">
    <location>
        <begin position="357"/>
        <end position="591"/>
    </location>
</feature>
<keyword evidence="5" id="KW-0547">Nucleotide-binding</keyword>
<proteinExistence type="predicted"/>
<reference evidence="12" key="1">
    <citation type="submission" date="2022-06" db="EMBL/GenBank/DDBJ databases">
        <title>Aeoliella straminimaris, a novel planctomycete from sediments.</title>
        <authorList>
            <person name="Vitorino I.R."/>
            <person name="Lage O.M."/>
        </authorList>
    </citation>
    <scope>NUCLEOTIDE SEQUENCE</scope>
    <source>
        <strain evidence="12">ICT_H6.2</strain>
    </source>
</reference>
<dbReference type="Gene3D" id="3.40.50.300">
    <property type="entry name" value="P-loop containing nucleotide triphosphate hydrolases"/>
    <property type="match status" value="1"/>
</dbReference>
<evidence type="ECO:0000256" key="5">
    <source>
        <dbReference type="ARBA" id="ARBA00022741"/>
    </source>
</evidence>
<dbReference type="Pfam" id="PF00664">
    <property type="entry name" value="ABC_membrane"/>
    <property type="match status" value="1"/>
</dbReference>
<dbReference type="InterPro" id="IPR039421">
    <property type="entry name" value="Type_1_exporter"/>
</dbReference>
<dbReference type="SUPFAM" id="SSF90123">
    <property type="entry name" value="ABC transporter transmembrane region"/>
    <property type="match status" value="1"/>
</dbReference>
<evidence type="ECO:0000256" key="3">
    <source>
        <dbReference type="ARBA" id="ARBA00022475"/>
    </source>
</evidence>
<dbReference type="Gene3D" id="1.20.1560.10">
    <property type="entry name" value="ABC transporter type 1, transmembrane domain"/>
    <property type="match status" value="1"/>
</dbReference>
<keyword evidence="7 9" id="KW-1133">Transmembrane helix</keyword>
<dbReference type="AlphaFoldDB" id="A0A9X2FAN9"/>
<feature type="transmembrane region" description="Helical" evidence="9">
    <location>
        <begin position="12"/>
        <end position="33"/>
    </location>
</feature>
<keyword evidence="6 12" id="KW-0067">ATP-binding</keyword>
<evidence type="ECO:0000256" key="7">
    <source>
        <dbReference type="ARBA" id="ARBA00022989"/>
    </source>
</evidence>